<dbReference type="InterPro" id="IPR036886">
    <property type="entry name" value="Villin_headpiece_dom_sf"/>
</dbReference>
<name>A0A821V031_9BILA</name>
<dbReference type="InterPro" id="IPR003128">
    <property type="entry name" value="Villin_headpiece"/>
</dbReference>
<dbReference type="Proteomes" id="UP000663838">
    <property type="component" value="Unassembled WGS sequence"/>
</dbReference>
<dbReference type="GO" id="GO:0007010">
    <property type="term" value="P:cytoskeleton organization"/>
    <property type="evidence" value="ECO:0007669"/>
    <property type="project" value="InterPro"/>
</dbReference>
<feature type="domain" description="HP" evidence="1">
    <location>
        <begin position="105"/>
        <end position="176"/>
    </location>
</feature>
<dbReference type="SMART" id="SM00153">
    <property type="entry name" value="VHP"/>
    <property type="match status" value="1"/>
</dbReference>
<evidence type="ECO:0000313" key="2">
    <source>
        <dbReference type="EMBL" id="CAF4898151.1"/>
    </source>
</evidence>
<evidence type="ECO:0000313" key="3">
    <source>
        <dbReference type="Proteomes" id="UP000663838"/>
    </source>
</evidence>
<organism evidence="2 3">
    <name type="scientific">Rotaria socialis</name>
    <dbReference type="NCBI Taxonomy" id="392032"/>
    <lineage>
        <taxon>Eukaryota</taxon>
        <taxon>Metazoa</taxon>
        <taxon>Spiralia</taxon>
        <taxon>Gnathifera</taxon>
        <taxon>Rotifera</taxon>
        <taxon>Eurotatoria</taxon>
        <taxon>Bdelloidea</taxon>
        <taxon>Philodinida</taxon>
        <taxon>Philodinidae</taxon>
        <taxon>Rotaria</taxon>
    </lineage>
</organism>
<dbReference type="GO" id="GO:0003779">
    <property type="term" value="F:actin binding"/>
    <property type="evidence" value="ECO:0007669"/>
    <property type="project" value="InterPro"/>
</dbReference>
<dbReference type="Gene3D" id="1.10.950.10">
    <property type="entry name" value="Villin headpiece domain"/>
    <property type="match status" value="1"/>
</dbReference>
<sequence>MGFFNHIYNHIHHCELPNIVQIIYIWQGWNDLSDDELDLQLYNANIQAGSPRDICFTAKRRCAFLTAIEYCKAKTGSATVDLPCSIVYAGVEPIVRQQNQLEGKKLDQKDSVIDMLIHLCPEQYTIEELRARVNTSKIEFYLSDDDFQKEFRMTKDEFYALPYWKQTIIKKSLGFF</sequence>
<proteinExistence type="predicted"/>
<reference evidence="2" key="1">
    <citation type="submission" date="2021-02" db="EMBL/GenBank/DDBJ databases">
        <authorList>
            <person name="Nowell W R."/>
        </authorList>
    </citation>
    <scope>NUCLEOTIDE SEQUENCE</scope>
</reference>
<dbReference type="SUPFAM" id="SSF47050">
    <property type="entry name" value="VHP, Villin headpiece domain"/>
    <property type="match status" value="1"/>
</dbReference>
<dbReference type="EMBL" id="CAJOBS010005346">
    <property type="protein sequence ID" value="CAF4898151.1"/>
    <property type="molecule type" value="Genomic_DNA"/>
</dbReference>
<protein>
    <recommendedName>
        <fullName evidence="1">HP domain-containing protein</fullName>
    </recommendedName>
</protein>
<dbReference type="AlphaFoldDB" id="A0A821V031"/>
<comment type="caution">
    <text evidence="2">The sequence shown here is derived from an EMBL/GenBank/DDBJ whole genome shotgun (WGS) entry which is preliminary data.</text>
</comment>
<gene>
    <name evidence="2" type="ORF">TOA249_LOCUS30482</name>
</gene>
<accession>A0A821V031</accession>
<dbReference type="PROSITE" id="PS51089">
    <property type="entry name" value="HP"/>
    <property type="match status" value="1"/>
</dbReference>
<dbReference type="Pfam" id="PF02209">
    <property type="entry name" value="VHP"/>
    <property type="match status" value="1"/>
</dbReference>
<evidence type="ECO:0000259" key="1">
    <source>
        <dbReference type="PROSITE" id="PS51089"/>
    </source>
</evidence>